<keyword evidence="2" id="KW-1185">Reference proteome</keyword>
<dbReference type="Proteomes" id="UP000245119">
    <property type="component" value="Linkage Group LG4"/>
</dbReference>
<proteinExistence type="predicted"/>
<dbReference type="EMBL" id="PZQS01000004">
    <property type="protein sequence ID" value="PVD31449.1"/>
    <property type="molecule type" value="Genomic_DNA"/>
</dbReference>
<dbReference type="OrthoDB" id="199400at2759"/>
<comment type="caution">
    <text evidence="1">The sequence shown here is derived from an EMBL/GenBank/DDBJ whole genome shotgun (WGS) entry which is preliminary data.</text>
</comment>
<name>A0A2T7PDH0_POMCA</name>
<evidence type="ECO:0000313" key="2">
    <source>
        <dbReference type="Proteomes" id="UP000245119"/>
    </source>
</evidence>
<reference evidence="1 2" key="1">
    <citation type="submission" date="2018-04" db="EMBL/GenBank/DDBJ databases">
        <title>The genome of golden apple snail Pomacea canaliculata provides insight into stress tolerance and invasive adaptation.</title>
        <authorList>
            <person name="Liu C."/>
            <person name="Liu B."/>
            <person name="Ren Y."/>
            <person name="Zhang Y."/>
            <person name="Wang H."/>
            <person name="Li S."/>
            <person name="Jiang F."/>
            <person name="Yin L."/>
            <person name="Zhang G."/>
            <person name="Qian W."/>
            <person name="Fan W."/>
        </authorList>
    </citation>
    <scope>NUCLEOTIDE SEQUENCE [LARGE SCALE GENOMIC DNA]</scope>
    <source>
        <strain evidence="1">SZHN2017</strain>
        <tissue evidence="1">Muscle</tissue>
    </source>
</reference>
<sequence>MLMELRENVSKLDNRAYAELKAYYSPPEIVLHILRATLAIFYQDLAEQGEFDDWNTIKSYIDSDLSQNIQQYDPTSADELISPSVIENYLKEVPHGEVAKHGSLPAQYLYNWVFVCLSLIEHTRKMRQNSDEGVNCYE</sequence>
<organism evidence="1 2">
    <name type="scientific">Pomacea canaliculata</name>
    <name type="common">Golden apple snail</name>
    <dbReference type="NCBI Taxonomy" id="400727"/>
    <lineage>
        <taxon>Eukaryota</taxon>
        <taxon>Metazoa</taxon>
        <taxon>Spiralia</taxon>
        <taxon>Lophotrochozoa</taxon>
        <taxon>Mollusca</taxon>
        <taxon>Gastropoda</taxon>
        <taxon>Caenogastropoda</taxon>
        <taxon>Architaenioglossa</taxon>
        <taxon>Ampullarioidea</taxon>
        <taxon>Ampullariidae</taxon>
        <taxon>Pomacea</taxon>
    </lineage>
</organism>
<protein>
    <submittedName>
        <fullName evidence="1">Uncharacterized protein</fullName>
    </submittedName>
</protein>
<dbReference type="PANTHER" id="PTHR46788:SF1">
    <property type="entry name" value="EF-HAND CALCIUM-BINDING DOMAIN-CONTAINING PROTEIN 5"/>
    <property type="match status" value="1"/>
</dbReference>
<dbReference type="AlphaFoldDB" id="A0A2T7PDH0"/>
<dbReference type="Gene3D" id="1.20.920.20">
    <property type="match status" value="1"/>
</dbReference>
<accession>A0A2T7PDH0</accession>
<evidence type="ECO:0000313" key="1">
    <source>
        <dbReference type="EMBL" id="PVD31449.1"/>
    </source>
</evidence>
<gene>
    <name evidence="1" type="ORF">C0Q70_06861</name>
</gene>
<dbReference type="PANTHER" id="PTHR46788">
    <property type="entry name" value="EF-HAND CALCIUM-BINDING DOMAIN-CONTAINING PROTEIN 5"/>
    <property type="match status" value="1"/>
</dbReference>